<keyword evidence="2" id="KW-1185">Reference proteome</keyword>
<reference evidence="3" key="1">
    <citation type="submission" date="2022-11" db="UniProtKB">
        <authorList>
            <consortium name="WormBaseParasite"/>
        </authorList>
    </citation>
    <scope>IDENTIFICATION</scope>
</reference>
<accession>A0A915DF45</accession>
<dbReference type="WBParaSite" id="jg18910">
    <property type="protein sequence ID" value="jg18910"/>
    <property type="gene ID" value="jg18910"/>
</dbReference>
<dbReference type="PANTHER" id="PTHR11561:SF0">
    <property type="entry name" value="PHOSPHOENOLPYRUVATE CARBOXYKINASE [GTP]-RELATED"/>
    <property type="match status" value="1"/>
</dbReference>
<dbReference type="AlphaFoldDB" id="A0A915DF45"/>
<evidence type="ECO:0000259" key="1">
    <source>
        <dbReference type="Pfam" id="PF00821"/>
    </source>
</evidence>
<dbReference type="GO" id="GO:0005525">
    <property type="term" value="F:GTP binding"/>
    <property type="evidence" value="ECO:0007669"/>
    <property type="project" value="InterPro"/>
</dbReference>
<dbReference type="GO" id="GO:0030145">
    <property type="term" value="F:manganese ion binding"/>
    <property type="evidence" value="ECO:0007669"/>
    <property type="project" value="TreeGrafter"/>
</dbReference>
<protein>
    <submittedName>
        <fullName evidence="3">Phosphoenolpyruvate carboxykinase C-terminal P-loop domain-containing protein</fullName>
    </submittedName>
</protein>
<feature type="domain" description="Phosphoenolpyruvate carboxykinase C-terminal P-loop" evidence="1">
    <location>
        <begin position="2"/>
        <end position="173"/>
    </location>
</feature>
<dbReference type="GO" id="GO:0004613">
    <property type="term" value="F:phosphoenolpyruvate carboxykinase (GTP) activity"/>
    <property type="evidence" value="ECO:0007669"/>
    <property type="project" value="TreeGrafter"/>
</dbReference>
<dbReference type="InterPro" id="IPR035077">
    <property type="entry name" value="PEP_carboxykinase_GTP_C"/>
</dbReference>
<dbReference type="SUPFAM" id="SSF53795">
    <property type="entry name" value="PEP carboxykinase-like"/>
    <property type="match status" value="1"/>
</dbReference>
<dbReference type="Pfam" id="PF00821">
    <property type="entry name" value="PEPCK_GTP"/>
    <property type="match status" value="1"/>
</dbReference>
<dbReference type="GO" id="GO:0033993">
    <property type="term" value="P:response to lipid"/>
    <property type="evidence" value="ECO:0007669"/>
    <property type="project" value="TreeGrafter"/>
</dbReference>
<dbReference type="Gene3D" id="3.90.228.20">
    <property type="match status" value="1"/>
</dbReference>
<dbReference type="GO" id="GO:0006094">
    <property type="term" value="P:gluconeogenesis"/>
    <property type="evidence" value="ECO:0007669"/>
    <property type="project" value="InterPro"/>
</dbReference>
<dbReference type="Proteomes" id="UP000887574">
    <property type="component" value="Unplaced"/>
</dbReference>
<dbReference type="GO" id="GO:0071333">
    <property type="term" value="P:cellular response to glucose stimulus"/>
    <property type="evidence" value="ECO:0007669"/>
    <property type="project" value="TreeGrafter"/>
</dbReference>
<dbReference type="GO" id="GO:0046327">
    <property type="term" value="P:glycerol biosynthetic process from pyruvate"/>
    <property type="evidence" value="ECO:0007669"/>
    <property type="project" value="TreeGrafter"/>
</dbReference>
<dbReference type="PANTHER" id="PTHR11561">
    <property type="entry name" value="PHOSPHOENOLPYRUVATE CARBOXYKINASE"/>
    <property type="match status" value="1"/>
</dbReference>
<dbReference type="InterPro" id="IPR013035">
    <property type="entry name" value="PEP_carboxykinase_C"/>
</dbReference>
<name>A0A915DF45_9BILA</name>
<dbReference type="GO" id="GO:0006107">
    <property type="term" value="P:oxaloacetate metabolic process"/>
    <property type="evidence" value="ECO:0007669"/>
    <property type="project" value="TreeGrafter"/>
</dbReference>
<sequence>MSWSHGVFMAASLRSENCMKTLQHDPMGIRSAMAYNFAHYIQHWLNMETAQRRMPRIFFSNLYRRDVESDQLLWPGFGENIRIFDWITRRLSDVQDGSSMQMNEFVDSPLGKLANKGDFNLEGLDHLDWQQLMSVTNEFWSSEYNSTKEFFFKEMGNEVPQKMLDELESMRRRLNVENNNNNKS</sequence>
<dbReference type="InterPro" id="IPR008209">
    <property type="entry name" value="PEP_carboxykinase_GTP"/>
</dbReference>
<dbReference type="GO" id="GO:0042594">
    <property type="term" value="P:response to starvation"/>
    <property type="evidence" value="ECO:0007669"/>
    <property type="project" value="TreeGrafter"/>
</dbReference>
<proteinExistence type="predicted"/>
<dbReference type="GO" id="GO:0005829">
    <property type="term" value="C:cytosol"/>
    <property type="evidence" value="ECO:0007669"/>
    <property type="project" value="TreeGrafter"/>
</dbReference>
<evidence type="ECO:0000313" key="2">
    <source>
        <dbReference type="Proteomes" id="UP000887574"/>
    </source>
</evidence>
<dbReference type="GO" id="GO:0019543">
    <property type="term" value="P:propionate catabolic process"/>
    <property type="evidence" value="ECO:0007669"/>
    <property type="project" value="TreeGrafter"/>
</dbReference>
<evidence type="ECO:0000313" key="3">
    <source>
        <dbReference type="WBParaSite" id="jg18910"/>
    </source>
</evidence>
<organism evidence="2 3">
    <name type="scientific">Ditylenchus dipsaci</name>
    <dbReference type="NCBI Taxonomy" id="166011"/>
    <lineage>
        <taxon>Eukaryota</taxon>
        <taxon>Metazoa</taxon>
        <taxon>Ecdysozoa</taxon>
        <taxon>Nematoda</taxon>
        <taxon>Chromadorea</taxon>
        <taxon>Rhabditida</taxon>
        <taxon>Tylenchina</taxon>
        <taxon>Tylenchomorpha</taxon>
        <taxon>Sphaerularioidea</taxon>
        <taxon>Anguinidae</taxon>
        <taxon>Anguininae</taxon>
        <taxon>Ditylenchus</taxon>
    </lineage>
</organism>